<keyword evidence="10" id="KW-0732">Signal</keyword>
<dbReference type="STRING" id="477680.SAMN05421788_103527"/>
<dbReference type="InterPro" id="IPR039426">
    <property type="entry name" value="TonB-dep_rcpt-like"/>
</dbReference>
<evidence type="ECO:0000256" key="1">
    <source>
        <dbReference type="ARBA" id="ARBA00004571"/>
    </source>
</evidence>
<feature type="signal peptide" evidence="10">
    <location>
        <begin position="1"/>
        <end position="20"/>
    </location>
</feature>
<keyword evidence="7 8" id="KW-0998">Cell outer membrane</keyword>
<keyword evidence="4 8" id="KW-0812">Transmembrane</keyword>
<evidence type="ECO:0000259" key="12">
    <source>
        <dbReference type="Pfam" id="PF07715"/>
    </source>
</evidence>
<evidence type="ECO:0000256" key="6">
    <source>
        <dbReference type="ARBA" id="ARBA00023136"/>
    </source>
</evidence>
<evidence type="ECO:0000256" key="2">
    <source>
        <dbReference type="ARBA" id="ARBA00022448"/>
    </source>
</evidence>
<evidence type="ECO:0000313" key="13">
    <source>
        <dbReference type="EMBL" id="SIT10589.1"/>
    </source>
</evidence>
<keyword evidence="5 9" id="KW-0798">TonB box</keyword>
<comment type="subcellular location">
    <subcellularLocation>
        <location evidence="1 8">Cell outer membrane</location>
        <topology evidence="1 8">Multi-pass membrane protein</topology>
    </subcellularLocation>
</comment>
<gene>
    <name evidence="13" type="ORF">SAMN05421788_103527</name>
</gene>
<evidence type="ECO:0000256" key="5">
    <source>
        <dbReference type="ARBA" id="ARBA00023077"/>
    </source>
</evidence>
<proteinExistence type="inferred from homology"/>
<dbReference type="Gene3D" id="2.170.130.10">
    <property type="entry name" value="TonB-dependent receptor, plug domain"/>
    <property type="match status" value="1"/>
</dbReference>
<feature type="domain" description="TonB-dependent receptor-like beta-barrel" evidence="11">
    <location>
        <begin position="276"/>
        <end position="652"/>
    </location>
</feature>
<dbReference type="OrthoDB" id="9782587at2"/>
<dbReference type="GO" id="GO:0009279">
    <property type="term" value="C:cell outer membrane"/>
    <property type="evidence" value="ECO:0007669"/>
    <property type="project" value="UniProtKB-SubCell"/>
</dbReference>
<dbReference type="Gene3D" id="2.40.170.20">
    <property type="entry name" value="TonB-dependent receptor, beta-barrel domain"/>
    <property type="match status" value="1"/>
</dbReference>
<dbReference type="Pfam" id="PF00593">
    <property type="entry name" value="TonB_dep_Rec_b-barrel"/>
    <property type="match status" value="1"/>
</dbReference>
<name>A0A173MLB6_9BACT</name>
<evidence type="ECO:0000256" key="8">
    <source>
        <dbReference type="PROSITE-ProRule" id="PRU01360"/>
    </source>
</evidence>
<keyword evidence="3 8" id="KW-1134">Transmembrane beta strand</keyword>
<dbReference type="GO" id="GO:0044718">
    <property type="term" value="P:siderophore transmembrane transport"/>
    <property type="evidence" value="ECO:0007669"/>
    <property type="project" value="TreeGrafter"/>
</dbReference>
<dbReference type="Pfam" id="PF07715">
    <property type="entry name" value="Plug"/>
    <property type="match status" value="1"/>
</dbReference>
<evidence type="ECO:0000256" key="10">
    <source>
        <dbReference type="SAM" id="SignalP"/>
    </source>
</evidence>
<dbReference type="RefSeq" id="WP_076379327.1">
    <property type="nucleotide sequence ID" value="NZ_AP017422.1"/>
</dbReference>
<keyword evidence="14" id="KW-1185">Reference proteome</keyword>
<dbReference type="KEGG" id="fln:FLA_4224"/>
<dbReference type="InterPro" id="IPR036942">
    <property type="entry name" value="Beta-barrel_TonB_sf"/>
</dbReference>
<evidence type="ECO:0000256" key="4">
    <source>
        <dbReference type="ARBA" id="ARBA00022692"/>
    </source>
</evidence>
<evidence type="ECO:0000256" key="3">
    <source>
        <dbReference type="ARBA" id="ARBA00022452"/>
    </source>
</evidence>
<evidence type="ECO:0000259" key="11">
    <source>
        <dbReference type="Pfam" id="PF00593"/>
    </source>
</evidence>
<dbReference type="AlphaFoldDB" id="A0A173MLB6"/>
<reference evidence="14" key="1">
    <citation type="submission" date="2017-01" db="EMBL/GenBank/DDBJ databases">
        <authorList>
            <person name="Varghese N."/>
            <person name="Submissions S."/>
        </authorList>
    </citation>
    <scope>NUCLEOTIDE SEQUENCE [LARGE SCALE GENOMIC DNA]</scope>
    <source>
        <strain evidence="14">DSM 21054</strain>
    </source>
</reference>
<evidence type="ECO:0000313" key="14">
    <source>
        <dbReference type="Proteomes" id="UP000186917"/>
    </source>
</evidence>
<organism evidence="13 14">
    <name type="scientific">Filimonas lacunae</name>
    <dbReference type="NCBI Taxonomy" id="477680"/>
    <lineage>
        <taxon>Bacteria</taxon>
        <taxon>Pseudomonadati</taxon>
        <taxon>Bacteroidota</taxon>
        <taxon>Chitinophagia</taxon>
        <taxon>Chitinophagales</taxon>
        <taxon>Chitinophagaceae</taxon>
        <taxon>Filimonas</taxon>
    </lineage>
</organism>
<dbReference type="GO" id="GO:0015344">
    <property type="term" value="F:siderophore uptake transmembrane transporter activity"/>
    <property type="evidence" value="ECO:0007669"/>
    <property type="project" value="TreeGrafter"/>
</dbReference>
<dbReference type="PANTHER" id="PTHR30069">
    <property type="entry name" value="TONB-DEPENDENT OUTER MEMBRANE RECEPTOR"/>
    <property type="match status" value="1"/>
</dbReference>
<feature type="chain" id="PRO_5030023123" evidence="10">
    <location>
        <begin position="21"/>
        <end position="688"/>
    </location>
</feature>
<keyword evidence="6 8" id="KW-0472">Membrane</keyword>
<accession>A0A173MLB6</accession>
<dbReference type="EMBL" id="FTOR01000003">
    <property type="protein sequence ID" value="SIT10589.1"/>
    <property type="molecule type" value="Genomic_DNA"/>
</dbReference>
<dbReference type="Proteomes" id="UP000186917">
    <property type="component" value="Unassembled WGS sequence"/>
</dbReference>
<keyword evidence="2 8" id="KW-0813">Transport</keyword>
<comment type="similarity">
    <text evidence="8 9">Belongs to the TonB-dependent receptor family.</text>
</comment>
<dbReference type="InterPro" id="IPR000531">
    <property type="entry name" value="Beta-barrel_TonB"/>
</dbReference>
<sequence>MILRISATAILPLIVLPAFAQSLGNSRTGDTLTRITQPDTVIVTAFNSASRWKEAPAAVFVADQQALARTGQPSLVPALNAVAGVRMEERSPGSYRLSLRGSLLRSPFGVRNLKVYWNDIPLTDAGGNTYFNLVDISQLQSLEIIKGPAASMYGANTGGVVLLHSDDNSVLPAKHSWQAGVTGGAYGLFHENAGYRYADTGVNIQVSQVHYQRDGYREQSRFRKDGVQATGTIRLNRAQQLSVMGLYTNLMYQTPGGITLQQMQTNPRLARQKTATLPSAADQQAAIYNSTVLGGISLQSAISRHVSNTTVITLNHTNFRNPFITNYEKRNEWNYGGRTAFHYFVQQGIAQWHVTAGAEWMHNTTGDDNYDNNAGTTGNVQYKDKLKATQSFAFVQGEARLANAWVLQAGISRNLLTYHYQRVTDNTPEQQREMGSLWAPRISLLYKILASVSVYGIASRGFSPPSLAEVRPSDGNYYGDLQPEHGWNYELGVKGFLWDNRIQFDVNGYYFRLQDAIVRRTNETGAEYFVNAGGTSQKGVEVFVRARLASWISVFNSFSYQPYTFTNYSVDNKNYSDNHLTGVPRTVNVSGLDISIPHGWYATVQLNQTSSIPLADDNSVFAARYQLLQAKAGYTHYCKNFNWNVFLAGDNLLNQVYSLGNDINALGGRYYNPAPGRNLSVGMAVRWR</sequence>
<evidence type="ECO:0000256" key="9">
    <source>
        <dbReference type="RuleBase" id="RU003357"/>
    </source>
</evidence>
<dbReference type="InterPro" id="IPR012910">
    <property type="entry name" value="Plug_dom"/>
</dbReference>
<dbReference type="PROSITE" id="PS52016">
    <property type="entry name" value="TONB_DEPENDENT_REC_3"/>
    <property type="match status" value="1"/>
</dbReference>
<evidence type="ECO:0000256" key="7">
    <source>
        <dbReference type="ARBA" id="ARBA00023237"/>
    </source>
</evidence>
<protein>
    <submittedName>
        <fullName evidence="13">Iron complex outermembrane recepter protein</fullName>
    </submittedName>
</protein>
<dbReference type="PANTHER" id="PTHR30069:SF28">
    <property type="entry name" value="TONB-DEPENDENT RECEPTOR YNCD-RELATED"/>
    <property type="match status" value="1"/>
</dbReference>
<dbReference type="SUPFAM" id="SSF56935">
    <property type="entry name" value="Porins"/>
    <property type="match status" value="1"/>
</dbReference>
<feature type="domain" description="TonB-dependent receptor plug" evidence="12">
    <location>
        <begin position="53"/>
        <end position="159"/>
    </location>
</feature>
<dbReference type="InterPro" id="IPR037066">
    <property type="entry name" value="Plug_dom_sf"/>
</dbReference>